<evidence type="ECO:0000256" key="1">
    <source>
        <dbReference type="SAM" id="SignalP"/>
    </source>
</evidence>
<accession>A0ABX7YVK8</accession>
<protein>
    <recommendedName>
        <fullName evidence="4">Secreted protein</fullName>
    </recommendedName>
</protein>
<dbReference type="RefSeq" id="WP_212595729.1">
    <property type="nucleotide sequence ID" value="NZ_CP073587.1"/>
</dbReference>
<evidence type="ECO:0008006" key="4">
    <source>
        <dbReference type="Google" id="ProtNLM"/>
    </source>
</evidence>
<keyword evidence="3" id="KW-1185">Reference proteome</keyword>
<reference evidence="2 3" key="1">
    <citation type="submission" date="2021-04" db="EMBL/GenBank/DDBJ databases">
        <title>Novel species identification of genus Shewanella.</title>
        <authorList>
            <person name="Liu G."/>
        </authorList>
    </citation>
    <scope>NUCLEOTIDE SEQUENCE [LARGE SCALE GENOMIC DNA]</scope>
    <source>
        <strain evidence="2 3">FJAT-54481</strain>
    </source>
</reference>
<keyword evidence="1" id="KW-0732">Signal</keyword>
<dbReference type="Proteomes" id="UP000679575">
    <property type="component" value="Chromosome"/>
</dbReference>
<dbReference type="EMBL" id="CP073587">
    <property type="protein sequence ID" value="QUN06719.1"/>
    <property type="molecule type" value="Genomic_DNA"/>
</dbReference>
<proteinExistence type="predicted"/>
<organism evidence="2 3">
    <name type="scientific">Shewanella yunxiaonensis</name>
    <dbReference type="NCBI Taxonomy" id="2829809"/>
    <lineage>
        <taxon>Bacteria</taxon>
        <taxon>Pseudomonadati</taxon>
        <taxon>Pseudomonadota</taxon>
        <taxon>Gammaproteobacteria</taxon>
        <taxon>Alteromonadales</taxon>
        <taxon>Shewanellaceae</taxon>
        <taxon>Shewanella</taxon>
    </lineage>
</organism>
<name>A0ABX7YVK8_9GAMM</name>
<sequence length="134" mass="14676">MLMKFLMTLTLLLWCITGVQAQSWDCQIDFESRCTPADGCSTFGAKGDDNTKPVSVAFDSAGNFDICIYSGCYQGQGAVLSTSPFLSITEADAEWVGVTSRRTNVFIVLDIKENIGMFKADIFAQPMTCQTVEK</sequence>
<evidence type="ECO:0000313" key="3">
    <source>
        <dbReference type="Proteomes" id="UP000679575"/>
    </source>
</evidence>
<gene>
    <name evidence="2" type="ORF">KDN34_04525</name>
</gene>
<evidence type="ECO:0000313" key="2">
    <source>
        <dbReference type="EMBL" id="QUN06719.1"/>
    </source>
</evidence>
<feature type="signal peptide" evidence="1">
    <location>
        <begin position="1"/>
        <end position="21"/>
    </location>
</feature>
<feature type="chain" id="PRO_5045619882" description="Secreted protein" evidence="1">
    <location>
        <begin position="22"/>
        <end position="134"/>
    </location>
</feature>